<gene>
    <name evidence="9" type="ordered locus">ACP_1209</name>
</gene>
<feature type="transmembrane region" description="Helical" evidence="7">
    <location>
        <begin position="99"/>
        <end position="119"/>
    </location>
</feature>
<reference evidence="9 10" key="1">
    <citation type="journal article" date="2009" name="Appl. Environ. Microbiol.">
        <title>Three genomes from the phylum Acidobacteria provide insight into the lifestyles of these microorganisms in soils.</title>
        <authorList>
            <person name="Ward N.L."/>
            <person name="Challacombe J.F."/>
            <person name="Janssen P.H."/>
            <person name="Henrissat B."/>
            <person name="Coutinho P.M."/>
            <person name="Wu M."/>
            <person name="Xie G."/>
            <person name="Haft D.H."/>
            <person name="Sait M."/>
            <person name="Badger J."/>
            <person name="Barabote R.D."/>
            <person name="Bradley B."/>
            <person name="Brettin T.S."/>
            <person name="Brinkac L.M."/>
            <person name="Bruce D."/>
            <person name="Creasy T."/>
            <person name="Daugherty S.C."/>
            <person name="Davidsen T.M."/>
            <person name="DeBoy R.T."/>
            <person name="Detter J.C."/>
            <person name="Dodson R.J."/>
            <person name="Durkin A.S."/>
            <person name="Ganapathy A."/>
            <person name="Gwinn-Giglio M."/>
            <person name="Han C.S."/>
            <person name="Khouri H."/>
            <person name="Kiss H."/>
            <person name="Kothari S.P."/>
            <person name="Madupu R."/>
            <person name="Nelson K.E."/>
            <person name="Nelson W.C."/>
            <person name="Paulsen I."/>
            <person name="Penn K."/>
            <person name="Ren Q."/>
            <person name="Rosovitz M.J."/>
            <person name="Selengut J.D."/>
            <person name="Shrivastava S."/>
            <person name="Sullivan S.A."/>
            <person name="Tapia R."/>
            <person name="Thompson L.S."/>
            <person name="Watkins K.L."/>
            <person name="Yang Q."/>
            <person name="Yu C."/>
            <person name="Zafar N."/>
            <person name="Zhou L."/>
            <person name="Kuske C.R."/>
        </authorList>
    </citation>
    <scope>NUCLEOTIDE SEQUENCE [LARGE SCALE GENOMIC DNA]</scope>
    <source>
        <strain evidence="10">ATCC 51196 / DSM 11244 / BCRC 80197 / JCM 7670 / NBRC 15755 / NCIMB 13165 / 161</strain>
    </source>
</reference>
<dbReference type="InParanoid" id="C1F4T8"/>
<dbReference type="GO" id="GO:0017004">
    <property type="term" value="P:cytochrome complex assembly"/>
    <property type="evidence" value="ECO:0007669"/>
    <property type="project" value="UniProtKB-KW"/>
</dbReference>
<keyword evidence="5 7" id="KW-1133">Transmembrane helix</keyword>
<dbReference type="HOGENOM" id="CLU_053225_2_1_0"/>
<comment type="subcellular location">
    <subcellularLocation>
        <location evidence="1">Membrane</location>
        <topology evidence="1">Multi-pass membrane protein</topology>
    </subcellularLocation>
</comment>
<feature type="transmembrane region" description="Helical" evidence="7">
    <location>
        <begin position="139"/>
        <end position="165"/>
    </location>
</feature>
<keyword evidence="4" id="KW-0201">Cytochrome c-type biogenesis</keyword>
<proteinExistence type="inferred from homology"/>
<sequence length="230" mass="23645">MLNQLTHDLSGSSVLAIPVALVGGAIASLCPCCLPLYPAAAATCSSARESDCGCCGPQMPIAKRGLANSVAFALGMAVAMALLGIVAALVGRIATAGDWLRYVVAVIPLLMGMHILGWLRLPLPAFSIKESRFQATGAFGIGFLLSLVIAPCGTPILAAVLSYAAIKGNTLYGALLLFAYGVGAGIPLLIAASASGRIAGWLDLRGYRKWVDRATGALLLGLGFYLLWVA</sequence>
<evidence type="ECO:0000313" key="9">
    <source>
        <dbReference type="EMBL" id="ACO34230.1"/>
    </source>
</evidence>
<dbReference type="Proteomes" id="UP000002207">
    <property type="component" value="Chromosome"/>
</dbReference>
<dbReference type="PANTHER" id="PTHR31272:SF6">
    <property type="entry name" value="CYTOCHROME C-TYPE BIOGENESIS CCDA-LIKE CHLOROPLASTIC PROTEIN"/>
    <property type="match status" value="1"/>
</dbReference>
<accession>C1F4T8</accession>
<keyword evidence="10" id="KW-1185">Reference proteome</keyword>
<dbReference type="EMBL" id="CP001472">
    <property type="protein sequence ID" value="ACO34230.1"/>
    <property type="molecule type" value="Genomic_DNA"/>
</dbReference>
<dbReference type="eggNOG" id="COG4232">
    <property type="taxonomic scope" value="Bacteria"/>
</dbReference>
<evidence type="ECO:0000256" key="3">
    <source>
        <dbReference type="ARBA" id="ARBA00022692"/>
    </source>
</evidence>
<keyword evidence="3 7" id="KW-0812">Transmembrane</keyword>
<feature type="domain" description="Cytochrome C biogenesis protein transmembrane" evidence="8">
    <location>
        <begin position="15"/>
        <end position="226"/>
    </location>
</feature>
<comment type="similarity">
    <text evidence="2">Belongs to the DsbD family.</text>
</comment>
<name>C1F4T8_ACIC5</name>
<evidence type="ECO:0000256" key="7">
    <source>
        <dbReference type="SAM" id="Phobius"/>
    </source>
</evidence>
<feature type="transmembrane region" description="Helical" evidence="7">
    <location>
        <begin position="171"/>
        <end position="190"/>
    </location>
</feature>
<dbReference type="Pfam" id="PF02683">
    <property type="entry name" value="DsbD_TM"/>
    <property type="match status" value="1"/>
</dbReference>
<dbReference type="InterPro" id="IPR003834">
    <property type="entry name" value="Cyt_c_assmbl_TM_dom"/>
</dbReference>
<dbReference type="AlphaFoldDB" id="C1F4T8"/>
<evidence type="ECO:0000256" key="1">
    <source>
        <dbReference type="ARBA" id="ARBA00004141"/>
    </source>
</evidence>
<dbReference type="PANTHER" id="PTHR31272">
    <property type="entry name" value="CYTOCHROME C-TYPE BIOGENESIS PROTEIN HI_1454-RELATED"/>
    <property type="match status" value="1"/>
</dbReference>
<evidence type="ECO:0000256" key="6">
    <source>
        <dbReference type="ARBA" id="ARBA00023136"/>
    </source>
</evidence>
<dbReference type="InterPro" id="IPR051790">
    <property type="entry name" value="Cytochrome_c-biogenesis_DsbD"/>
</dbReference>
<evidence type="ECO:0000256" key="5">
    <source>
        <dbReference type="ARBA" id="ARBA00022989"/>
    </source>
</evidence>
<dbReference type="STRING" id="240015.ACP_1209"/>
<evidence type="ECO:0000256" key="4">
    <source>
        <dbReference type="ARBA" id="ARBA00022748"/>
    </source>
</evidence>
<feature type="transmembrane region" description="Helical" evidence="7">
    <location>
        <begin position="70"/>
        <end position="93"/>
    </location>
</feature>
<dbReference type="KEGG" id="aca:ACP_1209"/>
<feature type="transmembrane region" description="Helical" evidence="7">
    <location>
        <begin position="15"/>
        <end position="37"/>
    </location>
</feature>
<protein>
    <submittedName>
        <fullName evidence="9">Cytochrome c biogenesis protein</fullName>
    </submittedName>
</protein>
<keyword evidence="6 7" id="KW-0472">Membrane</keyword>
<evidence type="ECO:0000313" key="10">
    <source>
        <dbReference type="Proteomes" id="UP000002207"/>
    </source>
</evidence>
<evidence type="ECO:0000259" key="8">
    <source>
        <dbReference type="Pfam" id="PF02683"/>
    </source>
</evidence>
<feature type="transmembrane region" description="Helical" evidence="7">
    <location>
        <begin position="210"/>
        <end position="228"/>
    </location>
</feature>
<dbReference type="GO" id="GO:0016020">
    <property type="term" value="C:membrane"/>
    <property type="evidence" value="ECO:0007669"/>
    <property type="project" value="UniProtKB-SubCell"/>
</dbReference>
<evidence type="ECO:0000256" key="2">
    <source>
        <dbReference type="ARBA" id="ARBA00006143"/>
    </source>
</evidence>
<organism evidence="9 10">
    <name type="scientific">Acidobacterium capsulatum (strain ATCC 51196 / DSM 11244 / BCRC 80197 / JCM 7670 / NBRC 15755 / NCIMB 13165 / 161)</name>
    <dbReference type="NCBI Taxonomy" id="240015"/>
    <lineage>
        <taxon>Bacteria</taxon>
        <taxon>Pseudomonadati</taxon>
        <taxon>Acidobacteriota</taxon>
        <taxon>Terriglobia</taxon>
        <taxon>Terriglobales</taxon>
        <taxon>Acidobacteriaceae</taxon>
        <taxon>Acidobacterium</taxon>
    </lineage>
</organism>